<dbReference type="InterPro" id="IPR000515">
    <property type="entry name" value="MetI-like"/>
</dbReference>
<keyword evidence="6 7" id="KW-0472">Membrane</keyword>
<dbReference type="PANTHER" id="PTHR30193">
    <property type="entry name" value="ABC TRANSPORTER PERMEASE PROTEIN"/>
    <property type="match status" value="1"/>
</dbReference>
<proteinExistence type="inferred from homology"/>
<dbReference type="Pfam" id="PF00528">
    <property type="entry name" value="BPD_transp_1"/>
    <property type="match status" value="1"/>
</dbReference>
<evidence type="ECO:0000256" key="2">
    <source>
        <dbReference type="ARBA" id="ARBA00022448"/>
    </source>
</evidence>
<evidence type="ECO:0000256" key="1">
    <source>
        <dbReference type="ARBA" id="ARBA00004651"/>
    </source>
</evidence>
<feature type="region of interest" description="Disordered" evidence="8">
    <location>
        <begin position="1"/>
        <end position="44"/>
    </location>
</feature>
<keyword evidence="2 7" id="KW-0813">Transport</keyword>
<feature type="transmembrane region" description="Helical" evidence="7">
    <location>
        <begin position="248"/>
        <end position="268"/>
    </location>
</feature>
<feature type="transmembrane region" description="Helical" evidence="7">
    <location>
        <begin position="51"/>
        <end position="76"/>
    </location>
</feature>
<evidence type="ECO:0000256" key="6">
    <source>
        <dbReference type="ARBA" id="ARBA00023136"/>
    </source>
</evidence>
<organism evidence="10 11">
    <name type="scientific">Streptomyces yanii</name>
    <dbReference type="NCBI Taxonomy" id="78510"/>
    <lineage>
        <taxon>Bacteria</taxon>
        <taxon>Bacillati</taxon>
        <taxon>Actinomycetota</taxon>
        <taxon>Actinomycetes</taxon>
        <taxon>Kitasatosporales</taxon>
        <taxon>Streptomycetaceae</taxon>
        <taxon>Streptomyces</taxon>
    </lineage>
</organism>
<feature type="transmembrane region" description="Helical" evidence="7">
    <location>
        <begin position="146"/>
        <end position="166"/>
    </location>
</feature>
<keyword evidence="3" id="KW-1003">Cell membrane</keyword>
<evidence type="ECO:0000259" key="9">
    <source>
        <dbReference type="PROSITE" id="PS50928"/>
    </source>
</evidence>
<evidence type="ECO:0000256" key="5">
    <source>
        <dbReference type="ARBA" id="ARBA00022989"/>
    </source>
</evidence>
<accession>A0ABV5RCE6</accession>
<keyword evidence="4 7" id="KW-0812">Transmembrane</keyword>
<reference evidence="10 11" key="1">
    <citation type="submission" date="2024-09" db="EMBL/GenBank/DDBJ databases">
        <authorList>
            <person name="Sun Q."/>
            <person name="Mori K."/>
        </authorList>
    </citation>
    <scope>NUCLEOTIDE SEQUENCE [LARGE SCALE GENOMIC DNA]</scope>
    <source>
        <strain evidence="10 11">JCM 3331</strain>
    </source>
</reference>
<dbReference type="Proteomes" id="UP001589710">
    <property type="component" value="Unassembled WGS sequence"/>
</dbReference>
<feature type="transmembrane region" description="Helical" evidence="7">
    <location>
        <begin position="194"/>
        <end position="217"/>
    </location>
</feature>
<dbReference type="CDD" id="cd06261">
    <property type="entry name" value="TM_PBP2"/>
    <property type="match status" value="1"/>
</dbReference>
<evidence type="ECO:0000313" key="10">
    <source>
        <dbReference type="EMBL" id="MFB9575535.1"/>
    </source>
</evidence>
<feature type="transmembrane region" description="Helical" evidence="7">
    <location>
        <begin position="113"/>
        <end position="134"/>
    </location>
</feature>
<protein>
    <submittedName>
        <fullName evidence="10">Carbohydrate ABC transporter permease</fullName>
    </submittedName>
</protein>
<dbReference type="Gene3D" id="1.10.3720.10">
    <property type="entry name" value="MetI-like"/>
    <property type="match status" value="1"/>
</dbReference>
<evidence type="ECO:0000256" key="7">
    <source>
        <dbReference type="RuleBase" id="RU363032"/>
    </source>
</evidence>
<dbReference type="RefSeq" id="WP_345513323.1">
    <property type="nucleotide sequence ID" value="NZ_BAAAXD010000021.1"/>
</dbReference>
<feature type="domain" description="ABC transmembrane type-1" evidence="9">
    <location>
        <begin position="109"/>
        <end position="324"/>
    </location>
</feature>
<gene>
    <name evidence="10" type="ORF">ACFFTL_25435</name>
</gene>
<comment type="caution">
    <text evidence="10">The sequence shown here is derived from an EMBL/GenBank/DDBJ whole genome shotgun (WGS) entry which is preliminary data.</text>
</comment>
<dbReference type="SUPFAM" id="SSF161098">
    <property type="entry name" value="MetI-like"/>
    <property type="match status" value="1"/>
</dbReference>
<feature type="transmembrane region" description="Helical" evidence="7">
    <location>
        <begin position="303"/>
        <end position="326"/>
    </location>
</feature>
<comment type="similarity">
    <text evidence="7">Belongs to the binding-protein-dependent transport system permease family.</text>
</comment>
<keyword evidence="5 7" id="KW-1133">Transmembrane helix</keyword>
<dbReference type="EMBL" id="JBHMCG010000108">
    <property type="protein sequence ID" value="MFB9575535.1"/>
    <property type="molecule type" value="Genomic_DNA"/>
</dbReference>
<comment type="subcellular location">
    <subcellularLocation>
        <location evidence="1 7">Cell membrane</location>
        <topology evidence="1 7">Multi-pass membrane protein</topology>
    </subcellularLocation>
</comment>
<evidence type="ECO:0000313" key="11">
    <source>
        <dbReference type="Proteomes" id="UP001589710"/>
    </source>
</evidence>
<dbReference type="PANTHER" id="PTHR30193:SF41">
    <property type="entry name" value="DIACETYLCHITOBIOSE UPTAKE SYSTEM PERMEASE PROTEIN NGCF"/>
    <property type="match status" value="1"/>
</dbReference>
<evidence type="ECO:0000256" key="3">
    <source>
        <dbReference type="ARBA" id="ARBA00022475"/>
    </source>
</evidence>
<evidence type="ECO:0000256" key="8">
    <source>
        <dbReference type="SAM" id="MobiDB-lite"/>
    </source>
</evidence>
<dbReference type="InterPro" id="IPR035906">
    <property type="entry name" value="MetI-like_sf"/>
</dbReference>
<evidence type="ECO:0000256" key="4">
    <source>
        <dbReference type="ARBA" id="ARBA00022692"/>
    </source>
</evidence>
<keyword evidence="11" id="KW-1185">Reference proteome</keyword>
<sequence length="333" mass="35327">MRIRTLTRPEGSAAAPAAKDTAAARRPQNAPAGRSSRPSRRFRPNGGPGRFAVFAAPGLLAYLALVLVPIGMTAGYSLTNKNPFNPPTRWVGLSNLTSLVSDDDFLKALQNTVVITVIVTLVTNAGGLAIALLLDRRGWLYNALRSVFFVPVVLSAVVVSVIWQAILVDDGLLNSMLSQMGVSHPPGWLSDPSLALYTVSWVIAWQGLGFCVVIYLAGLQGIPQELHEAAAIDGCGPLMRFRHVTWPMLAPAVTINTVMSLIGGFKAYDQIQVLTNGGPGPGTTSTLAFQVIQTAFNGNHVGYASAMAVAMLILVATVSVIALGWLQKREVSA</sequence>
<name>A0ABV5RCE6_9ACTN</name>
<dbReference type="InterPro" id="IPR051393">
    <property type="entry name" value="ABC_transporter_permease"/>
</dbReference>
<dbReference type="PROSITE" id="PS50928">
    <property type="entry name" value="ABC_TM1"/>
    <property type="match status" value="1"/>
</dbReference>